<evidence type="ECO:0000256" key="6">
    <source>
        <dbReference type="SAM" id="MobiDB-lite"/>
    </source>
</evidence>
<keyword evidence="9" id="KW-1185">Reference proteome</keyword>
<protein>
    <recommendedName>
        <fullName evidence="3">Lysine N-acyltransferase MbtK</fullName>
    </recommendedName>
    <alternativeName>
        <fullName evidence="5">Mycobactin synthase protein K</fullName>
    </alternativeName>
</protein>
<dbReference type="SUPFAM" id="SSF55729">
    <property type="entry name" value="Acyl-CoA N-acyltransferases (Nat)"/>
    <property type="match status" value="1"/>
</dbReference>
<evidence type="ECO:0000313" key="9">
    <source>
        <dbReference type="Proteomes" id="UP001183410"/>
    </source>
</evidence>
<dbReference type="Pfam" id="PF13523">
    <property type="entry name" value="Acetyltransf_8"/>
    <property type="match status" value="1"/>
</dbReference>
<sequence length="200" mass="21897">MSPPDQRPARPVEPLDELAGWGPVATPAGSFRLEPVRPKRDLALLGEWMNDPAVDAFWGLAGPLERTAGQLRRQLSGDGHSLPCLGLLDDRPMSYWEIYRADLDPLARYYPALDHDLGVHLLIGRPRDRGRGLGSVLLRGVAELALRRVPGCQRVVAEPDIRNHASVAAFRAAGFRQTAELELPDKRAALLVRGRGPASP</sequence>
<feature type="domain" description="N-acetyltransferase" evidence="7">
    <location>
        <begin position="31"/>
        <end position="197"/>
    </location>
</feature>
<evidence type="ECO:0000259" key="7">
    <source>
        <dbReference type="PROSITE" id="PS51186"/>
    </source>
</evidence>
<dbReference type="PANTHER" id="PTHR31438:SF1">
    <property type="entry name" value="LYSINE N-ACYLTRANSFERASE C17G9.06C-RELATED"/>
    <property type="match status" value="1"/>
</dbReference>
<comment type="function">
    <text evidence="1">Acyltransferase required for the direct transfer of medium- to long-chain fatty acyl moieties from a carrier protein (MbtL) on to the epsilon-amino group of lysine residue in the mycobactin core.</text>
</comment>
<dbReference type="EMBL" id="JAVREO010000004">
    <property type="protein sequence ID" value="MDT0266179.1"/>
    <property type="molecule type" value="Genomic_DNA"/>
</dbReference>
<keyword evidence="4" id="KW-0046">Antibiotic resistance</keyword>
<evidence type="ECO:0000256" key="2">
    <source>
        <dbReference type="ARBA" id="ARBA00005102"/>
    </source>
</evidence>
<dbReference type="PANTHER" id="PTHR31438">
    <property type="entry name" value="LYSINE N-ACYLTRANSFERASE C17G9.06C-RELATED"/>
    <property type="match status" value="1"/>
</dbReference>
<feature type="region of interest" description="Disordered" evidence="6">
    <location>
        <begin position="1"/>
        <end position="21"/>
    </location>
</feature>
<organism evidence="8 9">
    <name type="scientific">Streptomyces chisholmiae</name>
    <dbReference type="NCBI Taxonomy" id="3075540"/>
    <lineage>
        <taxon>Bacteria</taxon>
        <taxon>Bacillati</taxon>
        <taxon>Actinomycetota</taxon>
        <taxon>Actinomycetes</taxon>
        <taxon>Kitasatosporales</taxon>
        <taxon>Streptomycetaceae</taxon>
        <taxon>Streptomyces</taxon>
    </lineage>
</organism>
<comment type="caution">
    <text evidence="8">The sequence shown here is derived from an EMBL/GenBank/DDBJ whole genome shotgun (WGS) entry which is preliminary data.</text>
</comment>
<evidence type="ECO:0000256" key="1">
    <source>
        <dbReference type="ARBA" id="ARBA00003818"/>
    </source>
</evidence>
<proteinExistence type="predicted"/>
<dbReference type="InterPro" id="IPR019432">
    <property type="entry name" value="Acyltransferase_MbtK/IucB-like"/>
</dbReference>
<evidence type="ECO:0000256" key="5">
    <source>
        <dbReference type="ARBA" id="ARBA00031122"/>
    </source>
</evidence>
<accession>A0ABU2JNU8</accession>
<comment type="pathway">
    <text evidence="2">Siderophore biosynthesis; mycobactin biosynthesis.</text>
</comment>
<keyword evidence="8" id="KW-0012">Acyltransferase</keyword>
<evidence type="ECO:0000313" key="8">
    <source>
        <dbReference type="EMBL" id="MDT0266179.1"/>
    </source>
</evidence>
<dbReference type="Gene3D" id="3.40.630.30">
    <property type="match status" value="1"/>
</dbReference>
<evidence type="ECO:0000256" key="4">
    <source>
        <dbReference type="ARBA" id="ARBA00023251"/>
    </source>
</evidence>
<dbReference type="InterPro" id="IPR016181">
    <property type="entry name" value="Acyl_CoA_acyltransferase"/>
</dbReference>
<reference evidence="9" key="1">
    <citation type="submission" date="2023-07" db="EMBL/GenBank/DDBJ databases">
        <title>30 novel species of actinomycetes from the DSMZ collection.</title>
        <authorList>
            <person name="Nouioui I."/>
        </authorList>
    </citation>
    <scope>NUCLEOTIDE SEQUENCE [LARGE SCALE GENOMIC DNA]</scope>
    <source>
        <strain evidence="9">DSM 44915</strain>
    </source>
</reference>
<gene>
    <name evidence="8" type="ORF">RM844_07715</name>
</gene>
<dbReference type="SMART" id="SM01006">
    <property type="entry name" value="AlcB"/>
    <property type="match status" value="1"/>
</dbReference>
<dbReference type="GO" id="GO:0016746">
    <property type="term" value="F:acyltransferase activity"/>
    <property type="evidence" value="ECO:0007669"/>
    <property type="project" value="UniProtKB-KW"/>
</dbReference>
<dbReference type="PROSITE" id="PS51186">
    <property type="entry name" value="GNAT"/>
    <property type="match status" value="1"/>
</dbReference>
<keyword evidence="8" id="KW-0808">Transferase</keyword>
<dbReference type="Proteomes" id="UP001183410">
    <property type="component" value="Unassembled WGS sequence"/>
</dbReference>
<dbReference type="InterPro" id="IPR000182">
    <property type="entry name" value="GNAT_dom"/>
</dbReference>
<dbReference type="RefSeq" id="WP_311666567.1">
    <property type="nucleotide sequence ID" value="NZ_JAVREO010000004.1"/>
</dbReference>
<evidence type="ECO:0000256" key="3">
    <source>
        <dbReference type="ARBA" id="ARBA00020586"/>
    </source>
</evidence>
<name>A0ABU2JNU8_9ACTN</name>